<evidence type="ECO:0000256" key="2">
    <source>
        <dbReference type="ARBA" id="ARBA00023002"/>
    </source>
</evidence>
<dbReference type="SMART" id="SM01008">
    <property type="entry name" value="Ald_Xan_dh_C"/>
    <property type="match status" value="1"/>
</dbReference>
<dbReference type="Gene3D" id="3.30.365.10">
    <property type="entry name" value="Aldehyde oxidase/xanthine dehydrogenase, molybdopterin binding domain"/>
    <property type="match status" value="4"/>
</dbReference>
<reference evidence="4 5" key="1">
    <citation type="submission" date="2018-10" db="EMBL/GenBank/DDBJ databases">
        <title>Xanthobacter tagetidis genome sequencing and assembly.</title>
        <authorList>
            <person name="Maclea K.S."/>
            <person name="Goen A.E."/>
            <person name="Fatima S.A."/>
        </authorList>
    </citation>
    <scope>NUCLEOTIDE SEQUENCE [LARGE SCALE GENOMIC DNA]</scope>
    <source>
        <strain evidence="4 5">ATCC 700314</strain>
    </source>
</reference>
<dbReference type="SUPFAM" id="SSF54665">
    <property type="entry name" value="CO dehydrogenase molybdoprotein N-domain-like"/>
    <property type="match status" value="1"/>
</dbReference>
<dbReference type="GO" id="GO:0016491">
    <property type="term" value="F:oxidoreductase activity"/>
    <property type="evidence" value="ECO:0007669"/>
    <property type="project" value="UniProtKB-KW"/>
</dbReference>
<dbReference type="Proteomes" id="UP000269692">
    <property type="component" value="Unassembled WGS sequence"/>
</dbReference>
<dbReference type="Pfam" id="PF20256">
    <property type="entry name" value="MoCoBD_2"/>
    <property type="match status" value="1"/>
</dbReference>
<sequence>MNAEAKTGQGIGARVLRKEDARHLHGRGRFIADMKMAGLKEVAFLRSPVAHGLIRAVGKPAGAEGEVFTRADLARVKPIRSTIQLPTFNGSDQHPLACGKVRFVGEPVAMCVASGRAEAEDLAEQVTLDIDPLPAVVDARAARDDGAGPFLHDEWGSHLVLTTALDTGIDEVARTAPVKVTRSYHMARQVMNPLEGKAVLAYWDDLKGQLVVYTSTQVPHMIRTAIAEHLGLDQREVRVVAPDVGGGFGYKCVLQAEELCLAWLALTFRAPFRWTEDRREHLTSGANCREHVYEVTAYADTQGRLLGIDADITVDAGAYSVWPFTACLEGTMAARQLPGPYAFRAYRARTWTVATNKPSIVPYRGVARTGICFAMELTLDAVARAVGREPWQVRRENLIAAEAMPFTSPGGAVYDIGNYAGSLDMALGEIDVGAVRRRQAARQAGEPLVGVGFANFIEMTAHGTRAFALAGLPFVPGAEPAAVRLTPDGGLEVRVGVQSHGQGMETSLAQIAHEVLGIDVARIAVVHGDTELTPFSTGTYASRSITMAGGAVAEACDQLARRLAKAAAHLLQCAPEQVELSAGLFRGPSGDIAVSEVARIWYLKPELLTPQMSLESLEVTGMFRPKTDTGQYSYGTHGVVVAIDPATATLAIEDYVIVEDCGTRVNPLIVEGQTYGGAAQGIGTALLEEMPFDGAGQPLASTLADYLMPGAAEMPPIRLRHLEIPSPNTRFGIKGVGEGGAIPPPAAIFNAVNDALASAGVEVSATPLTPRRLFAAIAAWEAAQPGATPPVPAPRERAP</sequence>
<accession>A0A3L7AFK6</accession>
<dbReference type="Gene3D" id="3.90.1170.50">
    <property type="entry name" value="Aldehyde oxidase/xanthine dehydrogenase, a/b hammerhead"/>
    <property type="match status" value="1"/>
</dbReference>
<keyword evidence="5" id="KW-1185">Reference proteome</keyword>
<dbReference type="InterPro" id="IPR000674">
    <property type="entry name" value="Ald_Oxase/Xan_DH_a/b"/>
</dbReference>
<gene>
    <name evidence="4" type="ORF">D9R14_11475</name>
</gene>
<dbReference type="AlphaFoldDB" id="A0A3L7AFK6"/>
<dbReference type="EMBL" id="RCTF01000008">
    <property type="protein sequence ID" value="RLP78421.1"/>
    <property type="molecule type" value="Genomic_DNA"/>
</dbReference>
<keyword evidence="2" id="KW-0560">Oxidoreductase</keyword>
<dbReference type="InterPro" id="IPR037165">
    <property type="entry name" value="AldOxase/xan_DH_Mopterin-bd_sf"/>
</dbReference>
<dbReference type="InterPro" id="IPR036856">
    <property type="entry name" value="Ald_Oxase/Xan_DH_a/b_sf"/>
</dbReference>
<dbReference type="RefSeq" id="WP_121623474.1">
    <property type="nucleotide sequence ID" value="NZ_JACIIW010000001.1"/>
</dbReference>
<feature type="domain" description="Aldehyde oxidase/xanthine dehydrogenase a/b hammerhead" evidence="3">
    <location>
        <begin position="25"/>
        <end position="134"/>
    </location>
</feature>
<evidence type="ECO:0000313" key="4">
    <source>
        <dbReference type="EMBL" id="RLP78421.1"/>
    </source>
</evidence>
<dbReference type="Pfam" id="PF02738">
    <property type="entry name" value="MoCoBD_1"/>
    <property type="match status" value="1"/>
</dbReference>
<name>A0A3L7AFK6_9HYPH</name>
<comment type="caution">
    <text evidence="4">The sequence shown here is derived from an EMBL/GenBank/DDBJ whole genome shotgun (WGS) entry which is preliminary data.</text>
</comment>
<dbReference type="SUPFAM" id="SSF56003">
    <property type="entry name" value="Molybdenum cofactor-binding domain"/>
    <property type="match status" value="1"/>
</dbReference>
<dbReference type="OrthoDB" id="9758509at2"/>
<dbReference type="Pfam" id="PF01315">
    <property type="entry name" value="Ald_Xan_dh_C"/>
    <property type="match status" value="1"/>
</dbReference>
<dbReference type="InterPro" id="IPR046867">
    <property type="entry name" value="AldOxase/xan_DH_MoCoBD2"/>
</dbReference>
<dbReference type="PANTHER" id="PTHR11908">
    <property type="entry name" value="XANTHINE DEHYDROGENASE"/>
    <property type="match status" value="1"/>
</dbReference>
<dbReference type="GO" id="GO:0005506">
    <property type="term" value="F:iron ion binding"/>
    <property type="evidence" value="ECO:0007669"/>
    <property type="project" value="InterPro"/>
</dbReference>
<keyword evidence="1" id="KW-0500">Molybdenum</keyword>
<dbReference type="InterPro" id="IPR008274">
    <property type="entry name" value="AldOxase/xan_DH_MoCoBD1"/>
</dbReference>
<evidence type="ECO:0000313" key="5">
    <source>
        <dbReference type="Proteomes" id="UP000269692"/>
    </source>
</evidence>
<evidence type="ECO:0000256" key="1">
    <source>
        <dbReference type="ARBA" id="ARBA00022505"/>
    </source>
</evidence>
<evidence type="ECO:0000259" key="3">
    <source>
        <dbReference type="SMART" id="SM01008"/>
    </source>
</evidence>
<protein>
    <submittedName>
        <fullName evidence="4">Xanthine dehydrogenase family protein molybdopterin-binding subunit</fullName>
    </submittedName>
</protein>
<proteinExistence type="predicted"/>
<dbReference type="InterPro" id="IPR016208">
    <property type="entry name" value="Ald_Oxase/xanthine_DH-like"/>
</dbReference>
<dbReference type="PANTHER" id="PTHR11908:SF132">
    <property type="entry name" value="ALDEHYDE OXIDASE 1-RELATED"/>
    <property type="match status" value="1"/>
</dbReference>
<organism evidence="4 5">
    <name type="scientific">Xanthobacter tagetidis</name>
    <dbReference type="NCBI Taxonomy" id="60216"/>
    <lineage>
        <taxon>Bacteria</taxon>
        <taxon>Pseudomonadati</taxon>
        <taxon>Pseudomonadota</taxon>
        <taxon>Alphaproteobacteria</taxon>
        <taxon>Hyphomicrobiales</taxon>
        <taxon>Xanthobacteraceae</taxon>
        <taxon>Xanthobacter</taxon>
    </lineage>
</organism>